<evidence type="ECO:0000256" key="6">
    <source>
        <dbReference type="ARBA" id="ARBA00022839"/>
    </source>
</evidence>
<dbReference type="CDD" id="cd00840">
    <property type="entry name" value="MPP_Mre11_N"/>
    <property type="match status" value="1"/>
</dbReference>
<dbReference type="SUPFAM" id="SSF56300">
    <property type="entry name" value="Metallo-dependent phosphatases"/>
    <property type="match status" value="1"/>
</dbReference>
<comment type="caution">
    <text evidence="11">The sequence shown here is derived from an EMBL/GenBank/DDBJ whole genome shotgun (WGS) entry which is preliminary data.</text>
</comment>
<dbReference type="GO" id="GO:0006260">
    <property type="term" value="P:DNA replication"/>
    <property type="evidence" value="ECO:0007669"/>
    <property type="project" value="UniProtKB-KW"/>
</dbReference>
<proteinExistence type="inferred from homology"/>
<keyword evidence="7 8" id="KW-0233">DNA recombination</keyword>
<dbReference type="Proteomes" id="UP000650466">
    <property type="component" value="Unassembled WGS sequence"/>
</dbReference>
<protein>
    <recommendedName>
        <fullName evidence="3 8">Nuclease SbcCD subunit D</fullName>
    </recommendedName>
</protein>
<evidence type="ECO:0000313" key="12">
    <source>
        <dbReference type="Proteomes" id="UP000650466"/>
    </source>
</evidence>
<accession>A0A926KMY2</accession>
<dbReference type="InterPro" id="IPR041796">
    <property type="entry name" value="Mre11_N"/>
</dbReference>
<dbReference type="GO" id="GO:0006310">
    <property type="term" value="P:DNA recombination"/>
    <property type="evidence" value="ECO:0007669"/>
    <property type="project" value="UniProtKB-KW"/>
</dbReference>
<feature type="domain" description="Calcineurin-like phosphoesterase" evidence="9">
    <location>
        <begin position="1"/>
        <end position="223"/>
    </location>
</feature>
<dbReference type="Gene3D" id="3.60.21.10">
    <property type="match status" value="1"/>
</dbReference>
<feature type="domain" description="Nuclease SbcCD subunit D C-terminal" evidence="10">
    <location>
        <begin position="275"/>
        <end position="364"/>
    </location>
</feature>
<keyword evidence="5 8" id="KW-0378">Hydrolase</keyword>
<comment type="function">
    <text evidence="8">SbcCD cleaves DNA hairpin structures. These structures can inhibit DNA replication and are intermediates in certain DNA recombination reactions. The complex acts as a 3'-&gt;5' double strand exonuclease that can open hairpins. It also has a 5' single-strand endonuclease activity.</text>
</comment>
<keyword evidence="6 8" id="KW-0269">Exonuclease</keyword>
<evidence type="ECO:0000256" key="5">
    <source>
        <dbReference type="ARBA" id="ARBA00022801"/>
    </source>
</evidence>
<keyword evidence="12" id="KW-1185">Reference proteome</keyword>
<dbReference type="EMBL" id="JACVVD010000001">
    <property type="protein sequence ID" value="MBD0379094.1"/>
    <property type="molecule type" value="Genomic_DNA"/>
</dbReference>
<evidence type="ECO:0000256" key="7">
    <source>
        <dbReference type="ARBA" id="ARBA00023172"/>
    </source>
</evidence>
<evidence type="ECO:0000256" key="2">
    <source>
        <dbReference type="ARBA" id="ARBA00011322"/>
    </source>
</evidence>
<comment type="subunit">
    <text evidence="2 8">Heterodimer of SbcC and SbcD.</text>
</comment>
<evidence type="ECO:0000256" key="4">
    <source>
        <dbReference type="ARBA" id="ARBA00022722"/>
    </source>
</evidence>
<keyword evidence="8" id="KW-0255">Endonuclease</keyword>
<evidence type="ECO:0000259" key="9">
    <source>
        <dbReference type="Pfam" id="PF00149"/>
    </source>
</evidence>
<dbReference type="RefSeq" id="WP_188172880.1">
    <property type="nucleotide sequence ID" value="NZ_JACVVD010000001.1"/>
</dbReference>
<gene>
    <name evidence="8" type="primary">sbcD</name>
    <name evidence="11" type="ORF">ICC18_03010</name>
</gene>
<sequence>MRVLHTGDWHFGRTLEGRSRMEEQTAFMDELVQIVQDQIIDLVLVAGDIYDSVNPPAAAEQLFYEGIARLADGGKRQVAIISGNHDHPDRLAASGPLAAKQGITLIGLPVPEIQSIGIPRTGEIAKLAALPYPSESRLKELLSDAAEEETLRSKYSERVASLIRHQAASFEAGTVNLIMSHLYVLGGLETESERPIQVGGAYTVDTSAFVAGAQYVALGHLHRPQNVKAASPIRYCGSPIAYSFSEAGQAKSVTVLDLAPGQKAEPQEIFLTSGRPLVSWKAKEGIRQVHQWLEERRDASAWIDLEITMTEAMSMEQIQSLRKAYDGFIHIRPIYPETEVVRASAPRAALSMEEHFARFYSRQTGGAQPEPELVRLFLELLQENDAAEADG</sequence>
<dbReference type="InterPro" id="IPR004843">
    <property type="entry name" value="Calcineurin-like_PHP"/>
</dbReference>
<dbReference type="GO" id="GO:0004519">
    <property type="term" value="F:endonuclease activity"/>
    <property type="evidence" value="ECO:0007669"/>
    <property type="project" value="UniProtKB-KW"/>
</dbReference>
<comment type="similarity">
    <text evidence="1 8">Belongs to the SbcD family.</text>
</comment>
<organism evidence="11 12">
    <name type="scientific">Paenibacillus sedimenti</name>
    <dbReference type="NCBI Taxonomy" id="2770274"/>
    <lineage>
        <taxon>Bacteria</taxon>
        <taxon>Bacillati</taxon>
        <taxon>Bacillota</taxon>
        <taxon>Bacilli</taxon>
        <taxon>Bacillales</taxon>
        <taxon>Paenibacillaceae</taxon>
        <taxon>Paenibacillus</taxon>
    </lineage>
</organism>
<dbReference type="InterPro" id="IPR050535">
    <property type="entry name" value="DNA_Repair-Maintenance_Comp"/>
</dbReference>
<evidence type="ECO:0000256" key="1">
    <source>
        <dbReference type="ARBA" id="ARBA00010555"/>
    </source>
</evidence>
<reference evidence="11" key="1">
    <citation type="submission" date="2020-09" db="EMBL/GenBank/DDBJ databases">
        <title>Draft Genome Sequence of Paenibacillus sp. WST5.</title>
        <authorList>
            <person name="Bao Z."/>
        </authorList>
    </citation>
    <scope>NUCLEOTIDE SEQUENCE</scope>
    <source>
        <strain evidence="11">WST5</strain>
    </source>
</reference>
<evidence type="ECO:0000259" key="10">
    <source>
        <dbReference type="Pfam" id="PF12320"/>
    </source>
</evidence>
<dbReference type="InterPro" id="IPR004593">
    <property type="entry name" value="SbcD"/>
</dbReference>
<dbReference type="Pfam" id="PF12320">
    <property type="entry name" value="SbcD_C"/>
    <property type="match status" value="1"/>
</dbReference>
<dbReference type="Pfam" id="PF00149">
    <property type="entry name" value="Metallophos"/>
    <property type="match status" value="1"/>
</dbReference>
<evidence type="ECO:0000313" key="11">
    <source>
        <dbReference type="EMBL" id="MBD0379094.1"/>
    </source>
</evidence>
<evidence type="ECO:0000256" key="3">
    <source>
        <dbReference type="ARBA" id="ARBA00013365"/>
    </source>
</evidence>
<dbReference type="InterPro" id="IPR026843">
    <property type="entry name" value="SbcD_C"/>
</dbReference>
<dbReference type="AlphaFoldDB" id="A0A926KMY2"/>
<dbReference type="PANTHER" id="PTHR30337">
    <property type="entry name" value="COMPONENT OF ATP-DEPENDENT DSDNA EXONUCLEASE"/>
    <property type="match status" value="1"/>
</dbReference>
<dbReference type="InterPro" id="IPR029052">
    <property type="entry name" value="Metallo-depent_PP-like"/>
</dbReference>
<dbReference type="PANTHER" id="PTHR30337:SF0">
    <property type="entry name" value="NUCLEASE SBCCD SUBUNIT D"/>
    <property type="match status" value="1"/>
</dbReference>
<dbReference type="NCBIfam" id="TIGR00619">
    <property type="entry name" value="sbcd"/>
    <property type="match status" value="1"/>
</dbReference>
<evidence type="ECO:0000256" key="8">
    <source>
        <dbReference type="RuleBase" id="RU363069"/>
    </source>
</evidence>
<name>A0A926KMY2_9BACL</name>
<dbReference type="GO" id="GO:0008408">
    <property type="term" value="F:3'-5' exonuclease activity"/>
    <property type="evidence" value="ECO:0007669"/>
    <property type="project" value="InterPro"/>
</dbReference>
<keyword evidence="8" id="KW-0235">DNA replication</keyword>
<keyword evidence="4 8" id="KW-0540">Nuclease</keyword>